<dbReference type="CDD" id="cd11347">
    <property type="entry name" value="AmyAc_1"/>
    <property type="match status" value="1"/>
</dbReference>
<evidence type="ECO:0000313" key="2">
    <source>
        <dbReference type="EMBL" id="TPG34951.1"/>
    </source>
</evidence>
<dbReference type="OrthoDB" id="9802433at2"/>
<comment type="caution">
    <text evidence="2">The sequence shown here is derived from an EMBL/GenBank/DDBJ whole genome shotgun (WGS) entry which is preliminary data.</text>
</comment>
<dbReference type="EMBL" id="RCZG01000003">
    <property type="protein sequence ID" value="TPG34951.1"/>
    <property type="molecule type" value="Genomic_DNA"/>
</dbReference>
<dbReference type="SMART" id="SM00642">
    <property type="entry name" value="Aamy"/>
    <property type="match status" value="1"/>
</dbReference>
<reference evidence="2 3" key="1">
    <citation type="journal article" date="2019" name="Environ. Microbiol.">
        <title>Species interactions and distinct microbial communities in high Arctic permafrost affected cryosols are associated with the CH4 and CO2 gas fluxes.</title>
        <authorList>
            <person name="Altshuler I."/>
            <person name="Hamel J."/>
            <person name="Turney S."/>
            <person name="Magnuson E."/>
            <person name="Levesque R."/>
            <person name="Greer C."/>
            <person name="Whyte L.G."/>
        </authorList>
    </citation>
    <scope>NUCLEOTIDE SEQUENCE [LARGE SCALE GENOMIC DNA]</scope>
    <source>
        <strain evidence="2 3">S5.20</strain>
    </source>
</reference>
<dbReference type="PANTHER" id="PTHR47786">
    <property type="entry name" value="ALPHA-1,4-GLUCAN:MALTOSE-1-PHOSPHATE MALTOSYLTRANSFERASE"/>
    <property type="match status" value="1"/>
</dbReference>
<dbReference type="Proteomes" id="UP000320095">
    <property type="component" value="Unassembled WGS sequence"/>
</dbReference>
<dbReference type="InterPro" id="IPR006047">
    <property type="entry name" value="GH13_cat_dom"/>
</dbReference>
<dbReference type="PANTHER" id="PTHR47786:SF2">
    <property type="entry name" value="GLYCOSYL HYDROLASE FAMILY 13 CATALYTIC DOMAIN-CONTAINING PROTEIN"/>
    <property type="match status" value="1"/>
</dbReference>
<evidence type="ECO:0000313" key="3">
    <source>
        <dbReference type="Proteomes" id="UP000320095"/>
    </source>
</evidence>
<sequence>MSDQPPRRPTPTRWASARHPFIYEINTWPWVTGLSASAGTPVDLSTVPDEHWDAIADFGFDAVWLMGVWQRSPAGAAVALANRDLVAECLAALPDWTPQDVVGSPFCIRNYEVDEYLGGRAGLAAARSALAGRGLALILDFVPNHVAPDHPWTSKHPEYFVSGTSAELVADPESFMDVNGTVLANGRDPNFPAWSDVLQLNAFSRGLRHEIADTLRDVASQCDGVRCDMAMLVMNDVFARTWGDRVGDPPEGEYWPEAIDAVRQDHPDFRFIAESYWDREWPLQQQGFDFCYDKGLYDRLVTGDAAAVRDHLRADADFQSRLLRFVENHDESRAAAILDPARQEAVTLATLTQTGARLVHHGQLTGARVRLPVFLGRHPREDIDHELASFHRALLKALCDSTFRAGTWMLCETVELVSWCWDGDHRWLIVVNLSAEHVADHVRVPWNDVTDGVHRLVDPITGVEWVRSGREVRDGLYVELGPWQWHLFKVARTDPHP</sequence>
<dbReference type="GO" id="GO:0005975">
    <property type="term" value="P:carbohydrate metabolic process"/>
    <property type="evidence" value="ECO:0007669"/>
    <property type="project" value="InterPro"/>
</dbReference>
<dbReference type="Gene3D" id="3.20.20.80">
    <property type="entry name" value="Glycosidases"/>
    <property type="match status" value="1"/>
</dbReference>
<dbReference type="AlphaFoldDB" id="A0A502EF19"/>
<accession>A0A502EF19</accession>
<name>A0A502EF19_9MYCO</name>
<proteinExistence type="predicted"/>
<protein>
    <submittedName>
        <fullName evidence="2">Alpha-amylase</fullName>
    </submittedName>
</protein>
<dbReference type="SUPFAM" id="SSF51445">
    <property type="entry name" value="(Trans)glycosidases"/>
    <property type="match status" value="1"/>
</dbReference>
<evidence type="ECO:0000259" key="1">
    <source>
        <dbReference type="SMART" id="SM00642"/>
    </source>
</evidence>
<feature type="domain" description="Glycosyl hydrolase family 13 catalytic" evidence="1">
    <location>
        <begin position="45"/>
        <end position="391"/>
    </location>
</feature>
<dbReference type="InterPro" id="IPR017853">
    <property type="entry name" value="GH"/>
</dbReference>
<gene>
    <name evidence="2" type="ORF">EAH80_09050</name>
</gene>
<keyword evidence="3" id="KW-1185">Reference proteome</keyword>
<organism evidence="2 3">
    <name type="scientific">Mycolicibacterium hodleri</name>
    <dbReference type="NCBI Taxonomy" id="49897"/>
    <lineage>
        <taxon>Bacteria</taxon>
        <taxon>Bacillati</taxon>
        <taxon>Actinomycetota</taxon>
        <taxon>Actinomycetes</taxon>
        <taxon>Mycobacteriales</taxon>
        <taxon>Mycobacteriaceae</taxon>
        <taxon>Mycolicibacterium</taxon>
    </lineage>
</organism>